<gene>
    <name evidence="1" type="ORF">PI23P_00885</name>
</gene>
<reference evidence="1 2" key="1">
    <citation type="submission" date="2006-02" db="EMBL/GenBank/DDBJ databases">
        <authorList>
            <person name="Murray A."/>
            <person name="Staley J."/>
            <person name="Ferriera S."/>
            <person name="Johnson J."/>
            <person name="Kravitz S."/>
            <person name="Halpern A."/>
            <person name="Remington K."/>
            <person name="Beeson K."/>
            <person name="Tran B."/>
            <person name="Rogers Y.-H."/>
            <person name="Friedman R."/>
            <person name="Venter J.C."/>
        </authorList>
    </citation>
    <scope>NUCLEOTIDE SEQUENCE [LARGE SCALE GENOMIC DNA]</scope>
    <source>
        <strain evidence="1 2">23-P</strain>
    </source>
</reference>
<organism evidence="1 2">
    <name type="scientific">Polaribacter irgensii 23-P</name>
    <dbReference type="NCBI Taxonomy" id="313594"/>
    <lineage>
        <taxon>Bacteria</taxon>
        <taxon>Pseudomonadati</taxon>
        <taxon>Bacteroidota</taxon>
        <taxon>Flavobacteriia</taxon>
        <taxon>Flavobacteriales</taxon>
        <taxon>Flavobacteriaceae</taxon>
    </lineage>
</organism>
<evidence type="ECO:0000313" key="1">
    <source>
        <dbReference type="EMBL" id="EAR11715.1"/>
    </source>
</evidence>
<dbReference type="Proteomes" id="UP000003053">
    <property type="component" value="Unassembled WGS sequence"/>
</dbReference>
<name>A4C2B4_9FLAO</name>
<dbReference type="AlphaFoldDB" id="A4C2B4"/>
<dbReference type="HOGENOM" id="CLU_646980_0_0_10"/>
<protein>
    <submittedName>
        <fullName evidence="1">Uncharacterized protein</fullName>
    </submittedName>
</protein>
<evidence type="ECO:0000313" key="2">
    <source>
        <dbReference type="Proteomes" id="UP000003053"/>
    </source>
</evidence>
<comment type="caution">
    <text evidence="1">The sequence shown here is derived from an EMBL/GenBank/DDBJ whole genome shotgun (WGS) entry which is preliminary data.</text>
</comment>
<keyword evidence="2" id="KW-1185">Reference proteome</keyword>
<proteinExistence type="predicted"/>
<dbReference type="eggNOG" id="ENOG5033UAH">
    <property type="taxonomic scope" value="Bacteria"/>
</dbReference>
<dbReference type="RefSeq" id="WP_004568795.1">
    <property type="nucleotide sequence ID" value="NZ_CH724148.1"/>
</dbReference>
<dbReference type="OrthoDB" id="639802at2"/>
<accession>A4C2B4</accession>
<sequence>MFALLKQGIEKKIGQQVLDRGDCELLANAILETLDIEISYNTIRRLFGLAPNVKPNRNTLNILAKFIGYKNYIHFTQTHLQKEQQNMSVVIYRAVYDANPVEIIKLVQKTKKSTEDFVGFLIILSRELLYNKQFAILNKVFELEELEYNSFSYSEILYLGNSIGLLLRNQPLKDNELLHNTNFLRCVYLTFVDYSTLNGYYKNWTKIIHKNTKSKELQVFTKAILTFRSFLNNKKITDPFENLAYSKTLHPILCSRLFSIKIVANKYDDLNAILNKYYQIHSGKKSLLLDYSFELLITAITTKNIVLMRYLIKTIDLNENELFYYQKHHLNLFYLMCVYYYKFTNDKNQQKKYLALFDFNYVRYSYEDYIKLLYNVFLYSEAKTTSLKEAIKNNYVLSNKSLKYPYFSETYLINYFVDTSLNSE</sequence>
<dbReference type="EMBL" id="AAOG01000004">
    <property type="protein sequence ID" value="EAR11715.1"/>
    <property type="molecule type" value="Genomic_DNA"/>
</dbReference>